<organism evidence="1 2">
    <name type="scientific">Petrimonas mucosa</name>
    <dbReference type="NCBI Taxonomy" id="1642646"/>
    <lineage>
        <taxon>Bacteria</taxon>
        <taxon>Pseudomonadati</taxon>
        <taxon>Bacteroidota</taxon>
        <taxon>Bacteroidia</taxon>
        <taxon>Bacteroidales</taxon>
        <taxon>Dysgonomonadaceae</taxon>
        <taxon>Petrimonas</taxon>
    </lineage>
</organism>
<dbReference type="STRING" id="1642646.ING2E5A_1156"/>
<dbReference type="EMBL" id="LT608328">
    <property type="protein sequence ID" value="SCM57036.1"/>
    <property type="molecule type" value="Genomic_DNA"/>
</dbReference>
<dbReference type="Proteomes" id="UP000178485">
    <property type="component" value="Chromosome i"/>
</dbReference>
<dbReference type="KEGG" id="pmuc:ING2E5A_1156"/>
<evidence type="ECO:0000313" key="2">
    <source>
        <dbReference type="Proteomes" id="UP000178485"/>
    </source>
</evidence>
<sequence length="45" mass="5169">MVSINNKNDFVAALFDILGSFFLWNMANRVAISISTFFRFDGCFQ</sequence>
<protein>
    <submittedName>
        <fullName evidence="1">Uncharacterized protein</fullName>
    </submittedName>
</protein>
<reference evidence="1 2" key="1">
    <citation type="submission" date="2016-08" db="EMBL/GenBank/DDBJ databases">
        <authorList>
            <person name="Seilhamer J.J."/>
        </authorList>
    </citation>
    <scope>NUCLEOTIDE SEQUENCE [LARGE SCALE GENOMIC DNA]</scope>
    <source>
        <strain evidence="1">ING2-E5A</strain>
    </source>
</reference>
<gene>
    <name evidence="1" type="ORF">ING2E5A_1156</name>
</gene>
<accession>A0A1G4G619</accession>
<name>A0A1G4G619_9BACT</name>
<proteinExistence type="predicted"/>
<keyword evidence="2" id="KW-1185">Reference proteome</keyword>
<evidence type="ECO:0000313" key="1">
    <source>
        <dbReference type="EMBL" id="SCM57036.1"/>
    </source>
</evidence>
<dbReference type="AlphaFoldDB" id="A0A1G4G619"/>